<dbReference type="SUPFAM" id="SSF109854">
    <property type="entry name" value="DinB/YfiT-like putative metalloenzymes"/>
    <property type="match status" value="1"/>
</dbReference>
<dbReference type="Proteomes" id="UP000198765">
    <property type="component" value="Chromosome I"/>
</dbReference>
<dbReference type="Gene3D" id="1.20.120.450">
    <property type="entry name" value="dinb family like domain"/>
    <property type="match status" value="1"/>
</dbReference>
<organism evidence="3 4">
    <name type="scientific">Micromonospora narathiwatensis</name>
    <dbReference type="NCBI Taxonomy" id="299146"/>
    <lineage>
        <taxon>Bacteria</taxon>
        <taxon>Bacillati</taxon>
        <taxon>Actinomycetota</taxon>
        <taxon>Actinomycetes</taxon>
        <taxon>Micromonosporales</taxon>
        <taxon>Micromonosporaceae</taxon>
        <taxon>Micromonospora</taxon>
    </lineage>
</organism>
<keyword evidence="4" id="KW-1185">Reference proteome</keyword>
<dbReference type="PATRIC" id="fig|299146.4.peg.2813"/>
<feature type="compositionally biased region" description="Low complexity" evidence="1">
    <location>
        <begin position="248"/>
        <end position="257"/>
    </location>
</feature>
<proteinExistence type="predicted"/>
<dbReference type="InterPro" id="IPR024344">
    <property type="entry name" value="MDMPI_metal-binding"/>
</dbReference>
<dbReference type="EMBL" id="LT594324">
    <property type="protein sequence ID" value="SBT46767.1"/>
    <property type="molecule type" value="Genomic_DNA"/>
</dbReference>
<dbReference type="GO" id="GO:0046872">
    <property type="term" value="F:metal ion binding"/>
    <property type="evidence" value="ECO:0007669"/>
    <property type="project" value="InterPro"/>
</dbReference>
<dbReference type="NCBIfam" id="TIGR03084">
    <property type="entry name" value="TIGR03084 family metal-binding protein"/>
    <property type="match status" value="1"/>
</dbReference>
<dbReference type="InterPro" id="IPR017517">
    <property type="entry name" value="Maleyloyr_isom"/>
</dbReference>
<accession>A0A1A8ZSA8</accession>
<evidence type="ECO:0000313" key="4">
    <source>
        <dbReference type="Proteomes" id="UP000198765"/>
    </source>
</evidence>
<gene>
    <name evidence="3" type="ORF">GA0070621_2714</name>
</gene>
<dbReference type="AlphaFoldDB" id="A0A1A8ZSA8"/>
<dbReference type="NCBIfam" id="TIGR03083">
    <property type="entry name" value="maleylpyruvate isomerase family mycothiol-dependent enzyme"/>
    <property type="match status" value="1"/>
</dbReference>
<sequence length="275" mass="29620">MEKSNVFADLADDCAELDRLLATLGPDDWARPTPAPGWEIRHQVAHLSAVFRMAAVAASDAPAFRALMEQLGDDFDANVTAALSRYLDAGAAALRGRWLEEWTTAVEALAAVPAGQVVPWLVRPLPAPILAAAGMMEVFAHGQDIADALGVRREHTDRIRHIVDFAVRTWDFGYLSRNQTPPERGFRYELTAPSGELWTHGPEGAELIHGPAVDLCLLVTRRRHRDDLALSASGADADHWLDIAQAYRGPAGPGRRPGQFDPPAAGASGGTGGTR</sequence>
<evidence type="ECO:0000256" key="1">
    <source>
        <dbReference type="SAM" id="MobiDB-lite"/>
    </source>
</evidence>
<name>A0A1A8ZSA8_9ACTN</name>
<evidence type="ECO:0000259" key="2">
    <source>
        <dbReference type="Pfam" id="PF11716"/>
    </source>
</evidence>
<dbReference type="InterPro" id="IPR034660">
    <property type="entry name" value="DinB/YfiT-like"/>
</dbReference>
<reference evidence="3 4" key="1">
    <citation type="submission" date="2016-06" db="EMBL/GenBank/DDBJ databases">
        <authorList>
            <person name="Kjaerup R.B."/>
            <person name="Dalgaard T.S."/>
            <person name="Juul-Madsen H.R."/>
        </authorList>
    </citation>
    <scope>NUCLEOTIDE SEQUENCE [LARGE SCALE GENOMIC DNA]</scope>
    <source>
        <strain evidence="3 4">DSM 45248</strain>
    </source>
</reference>
<dbReference type="Pfam" id="PF11716">
    <property type="entry name" value="MDMPI_N"/>
    <property type="match status" value="1"/>
</dbReference>
<evidence type="ECO:0000313" key="3">
    <source>
        <dbReference type="EMBL" id="SBT46767.1"/>
    </source>
</evidence>
<protein>
    <submittedName>
        <fullName evidence="3">TIGR03084 family protein</fullName>
    </submittedName>
</protein>
<feature type="region of interest" description="Disordered" evidence="1">
    <location>
        <begin position="248"/>
        <end position="275"/>
    </location>
</feature>
<feature type="domain" description="Mycothiol-dependent maleylpyruvate isomerase metal-binding" evidence="2">
    <location>
        <begin position="11"/>
        <end position="146"/>
    </location>
</feature>
<dbReference type="InterPro" id="IPR017518">
    <property type="entry name" value="CHP03084"/>
</dbReference>